<dbReference type="CDD" id="cd00118">
    <property type="entry name" value="LysM"/>
    <property type="match status" value="1"/>
</dbReference>
<feature type="chain" id="PRO_5011979355" evidence="2">
    <location>
        <begin position="29"/>
        <end position="364"/>
    </location>
</feature>
<dbReference type="InterPro" id="IPR018392">
    <property type="entry name" value="LysM"/>
</dbReference>
<protein>
    <submittedName>
        <fullName evidence="4">LysM domain-containing protein</fullName>
    </submittedName>
</protein>
<gene>
    <name evidence="4" type="ORF">SAMN02745206_00068</name>
</gene>
<dbReference type="InterPro" id="IPR008258">
    <property type="entry name" value="Transglycosylase_SLT_dom_1"/>
</dbReference>
<evidence type="ECO:0000256" key="2">
    <source>
        <dbReference type="SAM" id="SignalP"/>
    </source>
</evidence>
<accession>A0A1M4SDH3</accession>
<dbReference type="STRING" id="1121391.SAMN02745206_00068"/>
<dbReference type="SMART" id="SM00257">
    <property type="entry name" value="LysM"/>
    <property type="match status" value="1"/>
</dbReference>
<evidence type="ECO:0000256" key="1">
    <source>
        <dbReference type="ARBA" id="ARBA00007734"/>
    </source>
</evidence>
<dbReference type="CDD" id="cd16894">
    <property type="entry name" value="MltD-like"/>
    <property type="match status" value="1"/>
</dbReference>
<keyword evidence="5" id="KW-1185">Reference proteome</keyword>
<reference evidence="5" key="1">
    <citation type="submission" date="2016-11" db="EMBL/GenBank/DDBJ databases">
        <authorList>
            <person name="Varghese N."/>
            <person name="Submissions S."/>
        </authorList>
    </citation>
    <scope>NUCLEOTIDE SEQUENCE [LARGE SCALE GENOMIC DNA]</scope>
    <source>
        <strain evidence="5">DSM 9756</strain>
    </source>
</reference>
<dbReference type="PANTHER" id="PTHR37423">
    <property type="entry name" value="SOLUBLE LYTIC MUREIN TRANSGLYCOSYLASE-RELATED"/>
    <property type="match status" value="1"/>
</dbReference>
<dbReference type="PANTHER" id="PTHR37423:SF2">
    <property type="entry name" value="MEMBRANE-BOUND LYTIC MUREIN TRANSGLYCOSYLASE C"/>
    <property type="match status" value="1"/>
</dbReference>
<comment type="similarity">
    <text evidence="1">Belongs to the transglycosylase Slt family.</text>
</comment>
<dbReference type="PROSITE" id="PS51782">
    <property type="entry name" value="LYSM"/>
    <property type="match status" value="1"/>
</dbReference>
<dbReference type="InterPro" id="IPR023346">
    <property type="entry name" value="Lysozyme-like_dom_sf"/>
</dbReference>
<proteinExistence type="inferred from homology"/>
<organism evidence="4 5">
    <name type="scientific">Desulfacinum infernum DSM 9756</name>
    <dbReference type="NCBI Taxonomy" id="1121391"/>
    <lineage>
        <taxon>Bacteria</taxon>
        <taxon>Pseudomonadati</taxon>
        <taxon>Thermodesulfobacteriota</taxon>
        <taxon>Syntrophobacteria</taxon>
        <taxon>Syntrophobacterales</taxon>
        <taxon>Syntrophobacteraceae</taxon>
        <taxon>Desulfacinum</taxon>
    </lineage>
</organism>
<evidence type="ECO:0000313" key="4">
    <source>
        <dbReference type="EMBL" id="SHE30284.1"/>
    </source>
</evidence>
<dbReference type="OrthoDB" id="9815002at2"/>
<evidence type="ECO:0000313" key="5">
    <source>
        <dbReference type="Proteomes" id="UP000184076"/>
    </source>
</evidence>
<dbReference type="Pfam" id="PF01476">
    <property type="entry name" value="LysM"/>
    <property type="match status" value="1"/>
</dbReference>
<sequence>MTTGRRQWLWALSLFCFLSAYLSVPVNAQQEAAPPVQVVPYVEPPNHLDLCGEPVPLHVQDVWERFDREFTILVYAHAQVYLWLKRAERFFPRFEEELKRRNLPLDLKYVAVAESDLQHGAYSPMGAAGLWQFIPGTGQRYGLATQGSVDERYDFELATDSALRYLKDLYDQFQNWTLAIAAYNCGERRVQEEMERQKVRDYYQLKLPAETERYIFRILAIKAILSSPEKYGYVLPKGAGYPEEAFDYVEATVPYPVPIQALAEKAGITYREFKRLNPSFISREIPRGQYRFRLPRGHGARFRQNLASFLEAFKPKAVLHVVEKGDTLTRIAKRYGVSVSDLRRWNGLKGSTIWLGQKLIVHRD</sequence>
<dbReference type="RefSeq" id="WP_073035856.1">
    <property type="nucleotide sequence ID" value="NZ_FQVB01000003.1"/>
</dbReference>
<dbReference type="Gene3D" id="1.10.530.10">
    <property type="match status" value="1"/>
</dbReference>
<evidence type="ECO:0000259" key="3">
    <source>
        <dbReference type="PROSITE" id="PS51782"/>
    </source>
</evidence>
<dbReference type="SUPFAM" id="SSF53955">
    <property type="entry name" value="Lysozyme-like"/>
    <property type="match status" value="1"/>
</dbReference>
<dbReference type="Gene3D" id="3.10.350.10">
    <property type="entry name" value="LysM domain"/>
    <property type="match status" value="1"/>
</dbReference>
<keyword evidence="2" id="KW-0732">Signal</keyword>
<dbReference type="EMBL" id="FQVB01000003">
    <property type="protein sequence ID" value="SHE30284.1"/>
    <property type="molecule type" value="Genomic_DNA"/>
</dbReference>
<dbReference type="SUPFAM" id="SSF54106">
    <property type="entry name" value="LysM domain"/>
    <property type="match status" value="1"/>
</dbReference>
<name>A0A1M4SDH3_9BACT</name>
<dbReference type="Pfam" id="PF01464">
    <property type="entry name" value="SLT"/>
    <property type="match status" value="1"/>
</dbReference>
<dbReference type="InterPro" id="IPR036779">
    <property type="entry name" value="LysM_dom_sf"/>
</dbReference>
<feature type="domain" description="LysM" evidence="3">
    <location>
        <begin position="318"/>
        <end position="361"/>
    </location>
</feature>
<feature type="signal peptide" evidence="2">
    <location>
        <begin position="1"/>
        <end position="28"/>
    </location>
</feature>
<dbReference type="AlphaFoldDB" id="A0A1M4SDH3"/>
<dbReference type="Proteomes" id="UP000184076">
    <property type="component" value="Unassembled WGS sequence"/>
</dbReference>